<dbReference type="Proteomes" id="UP000679992">
    <property type="component" value="Unassembled WGS sequence"/>
</dbReference>
<evidence type="ECO:0000313" key="2">
    <source>
        <dbReference type="Proteomes" id="UP000679992"/>
    </source>
</evidence>
<dbReference type="EMBL" id="BOSL01000026">
    <property type="protein sequence ID" value="GIP55903.1"/>
    <property type="molecule type" value="Genomic_DNA"/>
</dbReference>
<protein>
    <submittedName>
        <fullName evidence="1">Uncharacterized protein</fullName>
    </submittedName>
</protein>
<proteinExistence type="predicted"/>
<organism evidence="1 2">
    <name type="scientific">Paenibacillus vini</name>
    <dbReference type="NCBI Taxonomy" id="1476024"/>
    <lineage>
        <taxon>Bacteria</taxon>
        <taxon>Bacillati</taxon>
        <taxon>Bacillota</taxon>
        <taxon>Bacilli</taxon>
        <taxon>Bacillales</taxon>
        <taxon>Paenibacillaceae</taxon>
        <taxon>Paenibacillus</taxon>
    </lineage>
</organism>
<comment type="caution">
    <text evidence="1">The sequence shown here is derived from an EMBL/GenBank/DDBJ whole genome shotgun (WGS) entry which is preliminary data.</text>
</comment>
<sequence length="119" mass="14108">MEANAIVLTQEQYEQMRESLKAELMNELEKLQPSTTRGIYTPEWIGVREDLESLLQSDYNNGCGHWYQNQQGLYAAFRLAFRKERASHFRFIEQGRMRNFYSELMALINKYRSGQDLTD</sequence>
<dbReference type="RefSeq" id="WP_213656656.1">
    <property type="nucleotide sequence ID" value="NZ_BOSL01000026.1"/>
</dbReference>
<reference evidence="1 2" key="1">
    <citation type="submission" date="2021-03" db="EMBL/GenBank/DDBJ databases">
        <title>Antimicrobial resistance genes in bacteria isolated from Japanese honey, and their potential for conferring macrolide and lincosamide resistance in the American foulbrood pathogen Paenibacillus larvae.</title>
        <authorList>
            <person name="Okamoto M."/>
            <person name="Kumagai M."/>
            <person name="Kanamori H."/>
            <person name="Takamatsu D."/>
        </authorList>
    </citation>
    <scope>NUCLEOTIDE SEQUENCE [LARGE SCALE GENOMIC DNA]</scope>
    <source>
        <strain evidence="1 2">J42TS3</strain>
    </source>
</reference>
<keyword evidence="2" id="KW-1185">Reference proteome</keyword>
<accession>A0ABQ4MIU5</accession>
<name>A0ABQ4MIU5_9BACL</name>
<evidence type="ECO:0000313" key="1">
    <source>
        <dbReference type="EMBL" id="GIP55903.1"/>
    </source>
</evidence>
<gene>
    <name evidence="1" type="ORF">J42TS3_49380</name>
</gene>